<name>A0A1J5QVN6_9ZZZZ</name>
<sequence length="115" mass="12552">MSFTEPMPSHRGHMPPVIVNVRFSAFAAPFWTLIWPVPLADATLKEKAWGDPTCGCPIRLKRMRSIAFTSVAVPTVDRALAPIRSWSTMIAVVRPSRTSTSGRASVGMNPCTNAL</sequence>
<gene>
    <name evidence="1" type="ORF">GALL_342500</name>
</gene>
<dbReference type="AlphaFoldDB" id="A0A1J5QVN6"/>
<proteinExistence type="predicted"/>
<reference evidence="1" key="1">
    <citation type="submission" date="2016-10" db="EMBL/GenBank/DDBJ databases">
        <title>Sequence of Gallionella enrichment culture.</title>
        <authorList>
            <person name="Poehlein A."/>
            <person name="Muehling M."/>
            <person name="Daniel R."/>
        </authorList>
    </citation>
    <scope>NUCLEOTIDE SEQUENCE</scope>
</reference>
<accession>A0A1J5QVN6</accession>
<evidence type="ECO:0000313" key="1">
    <source>
        <dbReference type="EMBL" id="OIQ83927.1"/>
    </source>
</evidence>
<protein>
    <submittedName>
        <fullName evidence="1">Uncharacterized protein</fullName>
    </submittedName>
</protein>
<dbReference type="EMBL" id="MLJW01000659">
    <property type="protein sequence ID" value="OIQ83927.1"/>
    <property type="molecule type" value="Genomic_DNA"/>
</dbReference>
<organism evidence="1">
    <name type="scientific">mine drainage metagenome</name>
    <dbReference type="NCBI Taxonomy" id="410659"/>
    <lineage>
        <taxon>unclassified sequences</taxon>
        <taxon>metagenomes</taxon>
        <taxon>ecological metagenomes</taxon>
    </lineage>
</organism>
<comment type="caution">
    <text evidence="1">The sequence shown here is derived from an EMBL/GenBank/DDBJ whole genome shotgun (WGS) entry which is preliminary data.</text>
</comment>